<keyword evidence="2" id="KW-1185">Reference proteome</keyword>
<dbReference type="SUPFAM" id="SSF88713">
    <property type="entry name" value="Glycoside hydrolase/deacetylase"/>
    <property type="match status" value="1"/>
</dbReference>
<comment type="caution">
    <text evidence="1">The sequence shown here is derived from an EMBL/GenBank/DDBJ whole genome shotgun (WGS) entry which is preliminary data.</text>
</comment>
<name>A0ABW9B3F1_9BURK</name>
<evidence type="ECO:0000313" key="1">
    <source>
        <dbReference type="EMBL" id="MFM0007003.1"/>
    </source>
</evidence>
<reference evidence="1 2" key="1">
    <citation type="journal article" date="2024" name="Chem. Sci.">
        <title>Discovery of megapolipeptins by genome mining of a Burkholderiales bacteria collection.</title>
        <authorList>
            <person name="Paulo B.S."/>
            <person name="Recchia M.J.J."/>
            <person name="Lee S."/>
            <person name="Fergusson C.H."/>
            <person name="Romanowski S.B."/>
            <person name="Hernandez A."/>
            <person name="Krull N."/>
            <person name="Liu D.Y."/>
            <person name="Cavanagh H."/>
            <person name="Bos A."/>
            <person name="Gray C.A."/>
            <person name="Murphy B.T."/>
            <person name="Linington R.G."/>
            <person name="Eustaquio A.S."/>
        </authorList>
    </citation>
    <scope>NUCLEOTIDE SEQUENCE [LARGE SCALE GENOMIC DNA]</scope>
    <source>
        <strain evidence="1 2">RL17-350-BIC-A</strain>
    </source>
</reference>
<dbReference type="EMBL" id="JAQQEZ010000051">
    <property type="protein sequence ID" value="MFM0007003.1"/>
    <property type="molecule type" value="Genomic_DNA"/>
</dbReference>
<gene>
    <name evidence="1" type="ORF">PQR57_39320</name>
</gene>
<dbReference type="Gene3D" id="3.20.20.370">
    <property type="entry name" value="Glycoside hydrolase/deacetylase"/>
    <property type="match status" value="1"/>
</dbReference>
<dbReference type="InterPro" id="IPR011330">
    <property type="entry name" value="Glyco_hydro/deAcase_b/a-brl"/>
</dbReference>
<dbReference type="Proteomes" id="UP001629230">
    <property type="component" value="Unassembled WGS sequence"/>
</dbReference>
<sequence>MKSRYALLTVDTEALPKRASGDHVKRLMWGEHENGTAGVREMCAIGDEFGVKHVFFVDLCGAYKQLDQSLEVVRWLDAAGQDVQLHTHPEYLPHEFWTEHGLERRPEYMNQYKDDARAEFVLRHFGSLITEATGKSLNAFRAGSFRWNASTIRALKTIGVPLSFNNSMCAVYAKQSLFAEPTNAPYIWSNGVIEVPTTEKRILPKIGKDEWWARLTYPESSYFRFRPWWGRLLLNTLSGSPDFSVFLLHSWSLLYWDEKGYGCYRDDQRIEGYRKLMAQLTKDYDVITTTEFLDLYARGKISASHKVDVSRAELALPVGEGR</sequence>
<dbReference type="RefSeq" id="WP_408181501.1">
    <property type="nucleotide sequence ID" value="NZ_JAQQEZ010000051.1"/>
</dbReference>
<proteinExistence type="predicted"/>
<accession>A0ABW9B3F1</accession>
<organism evidence="1 2">
    <name type="scientific">Paraburkholderia dipogonis</name>
    <dbReference type="NCBI Taxonomy" id="1211383"/>
    <lineage>
        <taxon>Bacteria</taxon>
        <taxon>Pseudomonadati</taxon>
        <taxon>Pseudomonadota</taxon>
        <taxon>Betaproteobacteria</taxon>
        <taxon>Burkholderiales</taxon>
        <taxon>Burkholderiaceae</taxon>
        <taxon>Paraburkholderia</taxon>
    </lineage>
</organism>
<evidence type="ECO:0000313" key="2">
    <source>
        <dbReference type="Proteomes" id="UP001629230"/>
    </source>
</evidence>
<protein>
    <submittedName>
        <fullName evidence="1">Polysaccharide deacetylase</fullName>
    </submittedName>
</protein>